<sequence length="105" mass="11330">MTKRQKELTGLALGEVLDTAAERIHEMRQWLASDDPAAAAHFFAAIEDAEQALKFARHTAFEPLQDHDGNPRFRSGIVCSASPLPAARGVAGMRVDKADSTGDPT</sequence>
<evidence type="ECO:0000313" key="2">
    <source>
        <dbReference type="Proteomes" id="UP001460888"/>
    </source>
</evidence>
<gene>
    <name evidence="1" type="ORF">SADO_12258</name>
</gene>
<evidence type="ECO:0000313" key="1">
    <source>
        <dbReference type="EMBL" id="MES1930025.1"/>
    </source>
</evidence>
<keyword evidence="2" id="KW-1185">Reference proteome</keyword>
<proteinExistence type="predicted"/>
<dbReference type="Proteomes" id="UP001460888">
    <property type="component" value="Unassembled WGS sequence"/>
</dbReference>
<accession>A0ABV2B2A3</accession>
<dbReference type="EMBL" id="APND01000004">
    <property type="protein sequence ID" value="MES1930025.1"/>
    <property type="molecule type" value="Genomic_DNA"/>
</dbReference>
<reference evidence="1 2" key="1">
    <citation type="submission" date="2013-03" db="EMBL/GenBank/DDBJ databases">
        <title>Salinisphaera dokdonensis CL-ES53 Genome Sequencing.</title>
        <authorList>
            <person name="Li C."/>
            <person name="Lai Q."/>
            <person name="Shao Z."/>
        </authorList>
    </citation>
    <scope>NUCLEOTIDE SEQUENCE [LARGE SCALE GENOMIC DNA]</scope>
    <source>
        <strain evidence="1 2">CL-ES53</strain>
    </source>
</reference>
<name>A0ABV2B2A3_9GAMM</name>
<protein>
    <submittedName>
        <fullName evidence="1">Uncharacterized protein</fullName>
    </submittedName>
</protein>
<comment type="caution">
    <text evidence="1">The sequence shown here is derived from an EMBL/GenBank/DDBJ whole genome shotgun (WGS) entry which is preliminary data.</text>
</comment>
<organism evidence="1 2">
    <name type="scientific">Salinisphaera dokdonensis CL-ES53</name>
    <dbReference type="NCBI Taxonomy" id="1304272"/>
    <lineage>
        <taxon>Bacteria</taxon>
        <taxon>Pseudomonadati</taxon>
        <taxon>Pseudomonadota</taxon>
        <taxon>Gammaproteobacteria</taxon>
        <taxon>Salinisphaerales</taxon>
        <taxon>Salinisphaeraceae</taxon>
        <taxon>Salinisphaera</taxon>
    </lineage>
</organism>